<dbReference type="InterPro" id="IPR027417">
    <property type="entry name" value="P-loop_NTPase"/>
</dbReference>
<dbReference type="Proteomes" id="UP000002026">
    <property type="component" value="Chromosome"/>
</dbReference>
<accession>C7N681</accession>
<reference evidence="2 3" key="1">
    <citation type="journal article" date="2009" name="Stand. Genomic Sci.">
        <title>Complete genome sequence of Slackia heliotrinireducens type strain (RHS 1).</title>
        <authorList>
            <person name="Pukall R."/>
            <person name="Lapidus A."/>
            <person name="Nolan M."/>
            <person name="Copeland A."/>
            <person name="Glavina Del Rio T."/>
            <person name="Lucas S."/>
            <person name="Chen F."/>
            <person name="Tice H."/>
            <person name="Cheng J.F."/>
            <person name="Chertkov O."/>
            <person name="Bruce D."/>
            <person name="Goodwin L."/>
            <person name="Kuske C."/>
            <person name="Brettin T."/>
            <person name="Detter J.C."/>
            <person name="Han C."/>
            <person name="Pitluck S."/>
            <person name="Pati A."/>
            <person name="Mavrommatis K."/>
            <person name="Ivanova N."/>
            <person name="Ovchinnikova G."/>
            <person name="Chen A."/>
            <person name="Palaniappan K."/>
            <person name="Schneider S."/>
            <person name="Rohde M."/>
            <person name="Chain P."/>
            <person name="D'haeseleer P."/>
            <person name="Goker M."/>
            <person name="Bristow J."/>
            <person name="Eisen J.A."/>
            <person name="Markowitz V."/>
            <person name="Kyrpides N.C."/>
            <person name="Klenk H.P."/>
            <person name="Hugenholtz P."/>
        </authorList>
    </citation>
    <scope>NUCLEOTIDE SEQUENCE [LARGE SCALE GENOMIC DNA]</scope>
    <source>
        <strain evidence="3">ATCC 29202 / DSM 20476 / NCTC 11029 / RHS 1</strain>
    </source>
</reference>
<gene>
    <name evidence="2" type="ordered locus">Shel_13950</name>
</gene>
<dbReference type="EMBL" id="CP001684">
    <property type="protein sequence ID" value="ACV22416.1"/>
    <property type="molecule type" value="Genomic_DNA"/>
</dbReference>
<dbReference type="AlphaFoldDB" id="C7N681"/>
<feature type="domain" description="NERD" evidence="1">
    <location>
        <begin position="50"/>
        <end position="143"/>
    </location>
</feature>
<dbReference type="InterPro" id="IPR011528">
    <property type="entry name" value="NERD"/>
</dbReference>
<sequence>MSEDIVNVRCGIADKSHENEFFRYFARAVKAFFEKKGIDALLIGMPKCLVNQDLQIDALLITDSKMIIIDFKDYSGELTLPDEQDFRRGRWETSAGIQVKGGSSPNPFYQTGLQRERLARILETFCRNLSKFNPRHITTMVCFQGEMDVFGVIPGQYRPCFFIADRGNYLEKLYDIVSVGDEPAGLLGSKFLDYFNDRVFKSEEYDLTITPESLGVLPKPIVPEGKSSIDETIKDRVAEFFVSDIPVLAITGTVGSGKAAISSEIREAALDAGFSSARVFALSNRVKHNLLGSIDEVESLYSAIFDFSSTKVAEDGSKFIPLAELEEPRAFDDLDGAMPADDKPAKTAFIIYESQMVTDSMRVGEAIQFGSGKLLSDLLEHLGIGEDKLAGNKVVFVGDKFQLGFGSWSESCLNPEYYRGRISMTSIELPDTQTPTGIQQVCLDIANAIRIGRLSHLVLTANDQLAICGQNDEAKLLREAESDWRSHKVLSYTNSQSCGLNGYIKRRIRQNGPRCSIGDIIIFENEVLAYPSSSSASSEEGSVFQFGSPEPTRIPNGTFGTIVGLGNETSIDVDINGSDAPIRLTLVEADVRLNVDGFDETLEIRFIKELLESEDSKLSTMEDIALRIHVEKLFREALARNPFEKSSYYKEMIDNGDFVETKEGVYRDPKDKRRRTSYEEKHRREVQKKSLTRGTEYYLWSNAAQVKYGWCMTVHKAMSYKWNTVTFSTRIDGGRRNENYFRFLYTGISRAEEHVNLVRWEPVSPFEKTEFGTSGQGAPSACNDVIFRATGDDIASEILAAVGTLEPDGFKVSSSKLAQYQVICEIEKDTTTAKVIFYYNKKGEVTRLTLSTGDKELFADFRAAFGNGQDDQSQASTTPMKWLYDHLNEGALADSVLEIEESSNYLDILKACQDSESVIIRANYRKDQTVSNFKYLSGSMTLYEHIVSAIKTYYALD</sequence>
<protein>
    <recommendedName>
        <fullName evidence="1">NERD domain-containing protein</fullName>
    </recommendedName>
</protein>
<name>C7N681_SLAHD</name>
<dbReference type="eggNOG" id="COG0507">
    <property type="taxonomic scope" value="Bacteria"/>
</dbReference>
<dbReference type="Gene3D" id="3.40.50.300">
    <property type="entry name" value="P-loop containing nucleotide triphosphate hydrolases"/>
    <property type="match status" value="2"/>
</dbReference>
<dbReference type="KEGG" id="shi:Shel_13950"/>
<evidence type="ECO:0000313" key="2">
    <source>
        <dbReference type="EMBL" id="ACV22416.1"/>
    </source>
</evidence>
<evidence type="ECO:0000313" key="3">
    <source>
        <dbReference type="Proteomes" id="UP000002026"/>
    </source>
</evidence>
<organism evidence="2 3">
    <name type="scientific">Slackia heliotrinireducens (strain ATCC 29202 / DSM 20476 / NCTC 11029 / RHS 1)</name>
    <name type="common">Peptococcus heliotrinreducens</name>
    <dbReference type="NCBI Taxonomy" id="471855"/>
    <lineage>
        <taxon>Bacteria</taxon>
        <taxon>Bacillati</taxon>
        <taxon>Actinomycetota</taxon>
        <taxon>Coriobacteriia</taxon>
        <taxon>Eggerthellales</taxon>
        <taxon>Eggerthellaceae</taxon>
        <taxon>Slackia</taxon>
    </lineage>
</organism>
<dbReference type="RefSeq" id="WP_012798518.1">
    <property type="nucleotide sequence ID" value="NC_013165.1"/>
</dbReference>
<dbReference type="Pfam" id="PF08378">
    <property type="entry name" value="NERD"/>
    <property type="match status" value="1"/>
</dbReference>
<evidence type="ECO:0000259" key="1">
    <source>
        <dbReference type="Pfam" id="PF08378"/>
    </source>
</evidence>
<dbReference type="STRING" id="471855.Shel_13950"/>
<keyword evidence="3" id="KW-1185">Reference proteome</keyword>
<proteinExistence type="predicted"/>
<dbReference type="HOGENOM" id="CLU_308331_0_0_11"/>
<dbReference type="SUPFAM" id="SSF52540">
    <property type="entry name" value="P-loop containing nucleoside triphosphate hydrolases"/>
    <property type="match status" value="1"/>
</dbReference>